<evidence type="ECO:0000256" key="3">
    <source>
        <dbReference type="SAM" id="MobiDB-lite"/>
    </source>
</evidence>
<reference evidence="5 6" key="1">
    <citation type="submission" date="2016-07" db="EMBL/GenBank/DDBJ databases">
        <title>Multiple horizontal gene transfer events from other fungi enriched the ability of initially mycotrophic Trichoderma (Ascomycota) to feed on dead plant biomass.</title>
        <authorList>
            <consortium name="DOE Joint Genome Institute"/>
            <person name="Aerts A."/>
            <person name="Atanasova L."/>
            <person name="Chenthamara K."/>
            <person name="Zhang J."/>
            <person name="Grujic M."/>
            <person name="Henrissat B."/>
            <person name="Kuo A."/>
            <person name="Salamov A."/>
            <person name="Lipzen A."/>
            <person name="Labutti K."/>
            <person name="Barry K."/>
            <person name="Miao Y."/>
            <person name="Rahimi M.J."/>
            <person name="Shen Q."/>
            <person name="Grigoriev I.V."/>
            <person name="Kubicek C.P."/>
            <person name="Druzhinina I.S."/>
        </authorList>
    </citation>
    <scope>NUCLEOTIDE SEQUENCE [LARGE SCALE GENOMIC DNA]</scope>
    <source>
        <strain evidence="5 6">ATCC 18648</strain>
    </source>
</reference>
<evidence type="ECO:0000256" key="2">
    <source>
        <dbReference type="ARBA" id="ARBA00022803"/>
    </source>
</evidence>
<dbReference type="OrthoDB" id="7464126at2759"/>
<keyword evidence="2" id="KW-0802">TPR repeat</keyword>
<feature type="region of interest" description="Disordered" evidence="3">
    <location>
        <begin position="579"/>
        <end position="602"/>
    </location>
</feature>
<dbReference type="InterPro" id="IPR011990">
    <property type="entry name" value="TPR-like_helical_dom_sf"/>
</dbReference>
<protein>
    <recommendedName>
        <fullName evidence="4">Orc1-like AAA ATPase domain-containing protein</fullName>
    </recommendedName>
</protein>
<dbReference type="InterPro" id="IPR019734">
    <property type="entry name" value="TPR_rpt"/>
</dbReference>
<evidence type="ECO:0000313" key="5">
    <source>
        <dbReference type="EMBL" id="PTB72478.1"/>
    </source>
</evidence>
<evidence type="ECO:0000313" key="6">
    <source>
        <dbReference type="Proteomes" id="UP000240760"/>
    </source>
</evidence>
<accession>A0A2T4BT58</accession>
<dbReference type="STRING" id="983965.A0A2T4BT58"/>
<feature type="compositionally biased region" description="Low complexity" evidence="3">
    <location>
        <begin position="955"/>
        <end position="967"/>
    </location>
</feature>
<dbReference type="SMART" id="SM00028">
    <property type="entry name" value="TPR"/>
    <property type="match status" value="3"/>
</dbReference>
<organism evidence="5 6">
    <name type="scientific">Trichoderma longibrachiatum ATCC 18648</name>
    <dbReference type="NCBI Taxonomy" id="983965"/>
    <lineage>
        <taxon>Eukaryota</taxon>
        <taxon>Fungi</taxon>
        <taxon>Dikarya</taxon>
        <taxon>Ascomycota</taxon>
        <taxon>Pezizomycotina</taxon>
        <taxon>Sordariomycetes</taxon>
        <taxon>Hypocreomycetidae</taxon>
        <taxon>Hypocreales</taxon>
        <taxon>Hypocreaceae</taxon>
        <taxon>Trichoderma</taxon>
    </lineage>
</organism>
<dbReference type="Pfam" id="PF13374">
    <property type="entry name" value="TPR_10"/>
    <property type="match status" value="1"/>
</dbReference>
<dbReference type="PANTHER" id="PTHR45641:SF19">
    <property type="entry name" value="NEPHROCYSTIN-3"/>
    <property type="match status" value="1"/>
</dbReference>
<gene>
    <name evidence="5" type="ORF">M440DRAFT_158309</name>
</gene>
<dbReference type="Proteomes" id="UP000240760">
    <property type="component" value="Unassembled WGS sequence"/>
</dbReference>
<feature type="region of interest" description="Disordered" evidence="3">
    <location>
        <begin position="951"/>
        <end position="995"/>
    </location>
</feature>
<evidence type="ECO:0000256" key="1">
    <source>
        <dbReference type="ARBA" id="ARBA00022737"/>
    </source>
</evidence>
<dbReference type="InterPro" id="IPR041664">
    <property type="entry name" value="AAA_16"/>
</dbReference>
<dbReference type="EMBL" id="KZ679141">
    <property type="protein sequence ID" value="PTB72478.1"/>
    <property type="molecule type" value="Genomic_DNA"/>
</dbReference>
<feature type="domain" description="Orc1-like AAA ATPase" evidence="4">
    <location>
        <begin position="254"/>
        <end position="395"/>
    </location>
</feature>
<dbReference type="GO" id="GO:0043531">
    <property type="term" value="F:ADP binding"/>
    <property type="evidence" value="ECO:0007669"/>
    <property type="project" value="InterPro"/>
</dbReference>
<dbReference type="Pfam" id="PF13191">
    <property type="entry name" value="AAA_16"/>
    <property type="match status" value="1"/>
</dbReference>
<name>A0A2T4BT58_TRILO</name>
<dbReference type="SUPFAM" id="SSF48452">
    <property type="entry name" value="TPR-like"/>
    <property type="match status" value="1"/>
</dbReference>
<dbReference type="AlphaFoldDB" id="A0A2T4BT58"/>
<dbReference type="Gene3D" id="1.25.40.10">
    <property type="entry name" value="Tetratricopeptide repeat domain"/>
    <property type="match status" value="1"/>
</dbReference>
<dbReference type="PANTHER" id="PTHR45641">
    <property type="entry name" value="TETRATRICOPEPTIDE REPEAT PROTEIN (AFU_ORTHOLOGUE AFUA_6G03870)"/>
    <property type="match status" value="1"/>
</dbReference>
<dbReference type="SUPFAM" id="SSF52540">
    <property type="entry name" value="P-loop containing nucleoside triphosphate hydrolases"/>
    <property type="match status" value="1"/>
</dbReference>
<sequence length="1074" mass="120198">MTYGYISHGVNYRYLVRNVLYGRALDLVKELGNQRIRDGTSRRPLFFIAHSLGGWIVKRALIISSEAIDAELKDIELATCGVAFLGTLSPGKPLSPTPLAHVIRRTTSGFDEHPASARGHSMQPQAQDLEWLENQMEAFKAITANLPQLSFHETKQSEEGFVVEPRHSMSGSDGVQIGLSATHSGLIQFEGRDANYRTFIHKFRDMVHRATASGLLEKKREAFDSVTDQHLEYLAEGFDIPYKLPCELSIIIRRKSLLEQLEASFKPSPDQQALHISIASLWGDAGVGKTTLARDYAEFKKHELSLVFWIWAESWETAVTSYLEFATHLVEFYSKNAPRSRVENELGLTGVEEMLKVKSVQQLDTLRVKAVVRAVKDWLMRPENDKWLLILDNVEPSFDISDFIPLTLTGKIILTSRDSSNCIWGTKLHVGPMVDEEAVQLLRSIVGDESLESDREDEATHQLVRQLKCHPQSVALAASTISKRGLDVSYYQSEVASHMPLRILGSMLDQSSVTRTVLRVSAMLSYTVIPVALFCSPKSHSKTPARFTDTLKEIRAFQDANRLDDVLQYLFDQSFIQTPSPDSAPSSATSSPSSPSASQYTNSSTSSFEAFVLDPGAREYVRATLKDGEQKENAWLACNICVDGIRERETTSSSLPEIHEFGRVMAPHAKACYDDWSGILEHDEDDVAWQVLGNVCMTQGALEQAIGCFKLSLRQKAGMEARERIQTSLSLASLLQQVGEDEKSAEVLTDIDLASIDQALGFKVALAKISAATARGNYEYAEDQYGIIEHKQEEELGPTDAATVSTVQKLASTLEQSGKMEEAQALYRRVYISYQSMFGQGHPITLEALDELAHVSKASNAMDEAEALYKKSLEIKTRILGPEHPNTAHALQKLAVIDDIRCRYDNAKAKYRKALDIMAASLGRAHPLHTTTMENLALSCRLHAHLLGEEDETASMHSSDSSSTPRAFRSRYRRRSTINSTNTVTRDRYTQSKEEAVLRDASRRRAFGEAEQLYLDVIAIKKSAKELYREGEVIETGSKLREMYENEPFFEKCRDEKVLNLMGLLREMKRRGTL</sequence>
<dbReference type="Pfam" id="PF13424">
    <property type="entry name" value="TPR_12"/>
    <property type="match status" value="1"/>
</dbReference>
<dbReference type="InterPro" id="IPR027417">
    <property type="entry name" value="P-loop_NTPase"/>
</dbReference>
<dbReference type="Gene3D" id="3.40.50.300">
    <property type="entry name" value="P-loop containing nucleotide triphosphate hydrolases"/>
    <property type="match status" value="1"/>
</dbReference>
<evidence type="ECO:0000259" key="4">
    <source>
        <dbReference type="Pfam" id="PF13191"/>
    </source>
</evidence>
<feature type="compositionally biased region" description="Basic and acidic residues" evidence="3">
    <location>
        <begin position="985"/>
        <end position="995"/>
    </location>
</feature>
<keyword evidence="6" id="KW-1185">Reference proteome</keyword>
<keyword evidence="1" id="KW-0677">Repeat</keyword>
<proteinExistence type="predicted"/>